<dbReference type="InterPro" id="IPR000667">
    <property type="entry name" value="Peptidase_S13"/>
</dbReference>
<dbReference type="GO" id="GO:0009002">
    <property type="term" value="F:serine-type D-Ala-D-Ala carboxypeptidase activity"/>
    <property type="evidence" value="ECO:0007669"/>
    <property type="project" value="UniProtKB-EC"/>
</dbReference>
<dbReference type="Pfam" id="PF02113">
    <property type="entry name" value="Peptidase_S13"/>
    <property type="match status" value="1"/>
</dbReference>
<dbReference type="Proteomes" id="UP001204142">
    <property type="component" value="Unassembled WGS sequence"/>
</dbReference>
<dbReference type="EMBL" id="JANIGO010000003">
    <property type="protein sequence ID" value="MCQ8896876.1"/>
    <property type="molecule type" value="Genomic_DNA"/>
</dbReference>
<comment type="caution">
    <text evidence="3">The sequence shown here is derived from an EMBL/GenBank/DDBJ whole genome shotgun (WGS) entry which is preliminary data.</text>
</comment>
<dbReference type="PRINTS" id="PR00922">
    <property type="entry name" value="DADACBPTASE3"/>
</dbReference>
<gene>
    <name evidence="3" type="primary">dacB</name>
    <name evidence="3" type="ORF">NQT62_10585</name>
</gene>
<evidence type="ECO:0000313" key="4">
    <source>
        <dbReference type="Proteomes" id="UP001204142"/>
    </source>
</evidence>
<sequence length="489" mass="53532">MAGRISNHWQYWVPCLVVLLLGVQAQAARAQSRGYAEPAFRDVPSKLLKQFSKVGLSADEFALQAIPIPPYVKQRPLAYAHAADRLMNPASVAKVFTTGLALDTLNSTYRFKTAFMAAAEPVDGILNGPLYIRGGGDPGFMTQDLWSALRALRMKGVKTIRGSVVLDDTLFSDVGVALSAADAEAFDEAPHRAYNAQPYALLMNLGAMTLMLDINQGAVQVVPEEAPASWAFVSEIRLASGACGAWKNSMDIDFAKKGGNVVVTVKGSYPRGCGAARLPIRVPPQDWLWESWFREIWAQLGGEFAGQFTKGKTPANTVELYTAVGKTLAEDVRQVNKWSNNVMARHLELAVAGSPQAFNTKMLQWLQGQGIRTPDWYFENGSGLSRSTRVDARGLTEYLRNMAMRADFPDYLSSFPRAGVDGTLQKRVHSVDGYAYLKTGSLSGVRSVAGYVRDRDGQWWSVAILVKSPNAGEAWPAMEAMVDFLYRGD</sequence>
<dbReference type="EC" id="3.4.16.4" evidence="3"/>
<dbReference type="Gene3D" id="3.40.710.10">
    <property type="entry name" value="DD-peptidase/beta-lactamase superfamily"/>
    <property type="match status" value="1"/>
</dbReference>
<name>A0ABT1WH95_9BURK</name>
<accession>A0ABT1WH95</accession>
<comment type="similarity">
    <text evidence="1">Belongs to the peptidase S13 family.</text>
</comment>
<dbReference type="InterPro" id="IPR012338">
    <property type="entry name" value="Beta-lactam/transpept-like"/>
</dbReference>
<keyword evidence="2 3" id="KW-0378">Hydrolase</keyword>
<dbReference type="PANTHER" id="PTHR30023">
    <property type="entry name" value="D-ALANYL-D-ALANINE CARBOXYPEPTIDASE"/>
    <property type="match status" value="1"/>
</dbReference>
<proteinExistence type="inferred from homology"/>
<dbReference type="RefSeq" id="WP_256764667.1">
    <property type="nucleotide sequence ID" value="NZ_JANIGO010000003.1"/>
</dbReference>
<evidence type="ECO:0000256" key="2">
    <source>
        <dbReference type="ARBA" id="ARBA00022801"/>
    </source>
</evidence>
<dbReference type="NCBIfam" id="TIGR00666">
    <property type="entry name" value="PBP4"/>
    <property type="match status" value="1"/>
</dbReference>
<dbReference type="SUPFAM" id="SSF56601">
    <property type="entry name" value="beta-lactamase/transpeptidase-like"/>
    <property type="match status" value="1"/>
</dbReference>
<organism evidence="3 4">
    <name type="scientific">Limnobacter humi</name>
    <dbReference type="NCBI Taxonomy" id="1778671"/>
    <lineage>
        <taxon>Bacteria</taxon>
        <taxon>Pseudomonadati</taxon>
        <taxon>Pseudomonadota</taxon>
        <taxon>Betaproteobacteria</taxon>
        <taxon>Burkholderiales</taxon>
        <taxon>Burkholderiaceae</taxon>
        <taxon>Limnobacter</taxon>
    </lineage>
</organism>
<evidence type="ECO:0000256" key="1">
    <source>
        <dbReference type="ARBA" id="ARBA00006096"/>
    </source>
</evidence>
<keyword evidence="3" id="KW-0121">Carboxypeptidase</keyword>
<evidence type="ECO:0000313" key="3">
    <source>
        <dbReference type="EMBL" id="MCQ8896876.1"/>
    </source>
</evidence>
<keyword evidence="3" id="KW-0645">Protease</keyword>
<keyword evidence="4" id="KW-1185">Reference proteome</keyword>
<reference evidence="3 4" key="1">
    <citation type="submission" date="2022-07" db="EMBL/GenBank/DDBJ databases">
        <authorList>
            <person name="Xamxidin M."/>
            <person name="Wu M."/>
        </authorList>
    </citation>
    <scope>NUCLEOTIDE SEQUENCE [LARGE SCALE GENOMIC DNA]</scope>
    <source>
        <strain evidence="3 4">NBRC 111650</strain>
    </source>
</reference>
<dbReference type="PANTHER" id="PTHR30023:SF0">
    <property type="entry name" value="PENICILLIN-SENSITIVE CARBOXYPEPTIDASE A"/>
    <property type="match status" value="1"/>
</dbReference>
<dbReference type="Gene3D" id="3.50.80.20">
    <property type="entry name" value="D-Ala-D-Ala carboxypeptidase C, peptidase S13"/>
    <property type="match status" value="1"/>
</dbReference>
<protein>
    <submittedName>
        <fullName evidence="3">D-alanyl-D-alanine carboxypeptidase/D-alanyl-D-alanine-endopeptidase</fullName>
        <ecNumber evidence="3">3.4.16.4</ecNumber>
    </submittedName>
</protein>